<protein>
    <submittedName>
        <fullName evidence="2">Uncharacterized protein</fullName>
    </submittedName>
</protein>
<gene>
    <name evidence="2" type="ORF">QOZ94_001147</name>
</gene>
<dbReference type="Proteomes" id="UP001241747">
    <property type="component" value="Unassembled WGS sequence"/>
</dbReference>
<feature type="region of interest" description="Disordered" evidence="1">
    <location>
        <begin position="1"/>
        <end position="31"/>
    </location>
</feature>
<reference evidence="2 3" key="1">
    <citation type="submission" date="2023-07" db="EMBL/GenBank/DDBJ databases">
        <title>Genomic Encyclopedia of Type Strains, Phase IV (KMG-IV): sequencing the most valuable type-strain genomes for metagenomic binning, comparative biology and taxonomic classification.</title>
        <authorList>
            <person name="Goeker M."/>
        </authorList>
    </citation>
    <scope>NUCLEOTIDE SEQUENCE [LARGE SCALE GENOMIC DNA]</scope>
    <source>
        <strain evidence="2 3">DSM 3770</strain>
    </source>
</reference>
<name>A0ABU0LB74_XANAG</name>
<dbReference type="EMBL" id="JAUSVY010000002">
    <property type="protein sequence ID" value="MDQ0504373.1"/>
    <property type="molecule type" value="Genomic_DNA"/>
</dbReference>
<sequence>MAAVSATMANPGPAPPIGPSAERIEHMGTQGQRDAAAMIGHLQRGGQGVNRHIDDFTRRAATQSVVDQIAQGVCLSSEHFGATRSVN</sequence>
<keyword evidence="3" id="KW-1185">Reference proteome</keyword>
<evidence type="ECO:0000313" key="3">
    <source>
        <dbReference type="Proteomes" id="UP001241747"/>
    </source>
</evidence>
<evidence type="ECO:0000313" key="2">
    <source>
        <dbReference type="EMBL" id="MDQ0504373.1"/>
    </source>
</evidence>
<comment type="caution">
    <text evidence="2">The sequence shown here is derived from an EMBL/GenBank/DDBJ whole genome shotgun (WGS) entry which is preliminary data.</text>
</comment>
<organism evidence="2 3">
    <name type="scientific">Xanthobacter agilis</name>
    <dbReference type="NCBI Taxonomy" id="47492"/>
    <lineage>
        <taxon>Bacteria</taxon>
        <taxon>Pseudomonadati</taxon>
        <taxon>Pseudomonadota</taxon>
        <taxon>Alphaproteobacteria</taxon>
        <taxon>Hyphomicrobiales</taxon>
        <taxon>Xanthobacteraceae</taxon>
        <taxon>Xanthobacter</taxon>
    </lineage>
</organism>
<evidence type="ECO:0000256" key="1">
    <source>
        <dbReference type="SAM" id="MobiDB-lite"/>
    </source>
</evidence>
<accession>A0ABU0LB74</accession>
<proteinExistence type="predicted"/>